<reference evidence="15" key="1">
    <citation type="submission" date="2023-03" db="EMBL/GenBank/DDBJ databases">
        <title>Massive genome expansion in bonnet fungi (Mycena s.s.) driven by repeated elements and novel gene families across ecological guilds.</title>
        <authorList>
            <consortium name="Lawrence Berkeley National Laboratory"/>
            <person name="Harder C.B."/>
            <person name="Miyauchi S."/>
            <person name="Viragh M."/>
            <person name="Kuo A."/>
            <person name="Thoen E."/>
            <person name="Andreopoulos B."/>
            <person name="Lu D."/>
            <person name="Skrede I."/>
            <person name="Drula E."/>
            <person name="Henrissat B."/>
            <person name="Morin E."/>
            <person name="Kohler A."/>
            <person name="Barry K."/>
            <person name="LaButti K."/>
            <person name="Morin E."/>
            <person name="Salamov A."/>
            <person name="Lipzen A."/>
            <person name="Mereny Z."/>
            <person name="Hegedus B."/>
            <person name="Baldrian P."/>
            <person name="Stursova M."/>
            <person name="Weitz H."/>
            <person name="Taylor A."/>
            <person name="Grigoriev I.V."/>
            <person name="Nagy L.G."/>
            <person name="Martin F."/>
            <person name="Kauserud H."/>
        </authorList>
    </citation>
    <scope>NUCLEOTIDE SEQUENCE</scope>
    <source>
        <strain evidence="15">CBHHK182m</strain>
    </source>
</reference>
<feature type="domain" description="Btz" evidence="14">
    <location>
        <begin position="132"/>
        <end position="245"/>
    </location>
</feature>
<dbReference type="InterPro" id="IPR018545">
    <property type="entry name" value="Btz_dom"/>
</dbReference>
<sequence>MPSKRVTRRRGRAPHADDSDDDEIERAAQTDSDSHDSASDTDDSDSDSEPVSRHLTPNTSHSPDADEKPAPFFAATPAAWADMLDAHAVRKVRMAEPEPQQSDDEEDDEEQQPVASSSRHSPAPPASFVRRPQHQQSASQSARQAYQHRLESDPSFVPVVGEFWGHDDRLLDKDLRSLSGWWRGRWQGRARGGFTPRGRGRGAFSGPPAQHPEEPAPDSPLDRTWTHDGFEEMRRREDTRARPPRGAAPPASSSSSLPLRGTPPQRGAPTTGTLRPRGGGPLPSRAHAAGRIWYTMKPEYMWTKQHDAFLYFDPALKPRPGQPPGVRVRLPGQPPAVVRAIPRVFRARVGWSKVASVPDVDYVVRLPPTRRAGKGRATAEEEEVDSAFTVKLPPVNKANPLLHPNATVAPVQQQHPLQPDADGWVQPTPAAVALAAAASPPSVPLSLTHPHPPAPSSHPLQPQMHPHPSAYPTAHAPPAFFPFAPPPGFGHAFPPGPIPAFVPSHTPAPSFAGFSPDGHAHAHGSFSGTPPPPGFAGTPPPPPGFATHTPPPGFGTPPPGFGALPPGVGLDARGMPYELVSGRAVVLQAPVVSVPVGVPMQYPGYAMGGHPGMHMGHGHSMSMSALGAMGGQMGGGQGELFARPARVRVEIRAPGATEPAASASAANGVNGANNGVNGVNGNGAKSPAPTSPRSNPRSPNGNAHGGPLSPLSPLGAASLPLLAGHGHHAHTKSKQLRTTAAAFVPGHTPAPSLAIPISSSHAPQYFGYENGNGGGGYESPGGSAYASDGGASGGYAGGGGGGGGGATYYYPYYGAPQVQVPGPGPGDGAVYYQ</sequence>
<comment type="subcellular location">
    <subcellularLocation>
        <location evidence="2">Cytoplasm</location>
    </subcellularLocation>
    <subcellularLocation>
        <location evidence="1">Nucleus</location>
    </subcellularLocation>
</comment>
<feature type="compositionally biased region" description="Low complexity" evidence="13">
    <location>
        <begin position="134"/>
        <end position="147"/>
    </location>
</feature>
<feature type="compositionally biased region" description="Acidic residues" evidence="13">
    <location>
        <begin position="39"/>
        <end position="48"/>
    </location>
</feature>
<feature type="region of interest" description="Disordered" evidence="13">
    <location>
        <begin position="185"/>
        <end position="284"/>
    </location>
</feature>
<gene>
    <name evidence="15" type="ORF">B0H16DRAFT_1757274</name>
</gene>
<feature type="compositionally biased region" description="Low complexity" evidence="13">
    <location>
        <begin position="185"/>
        <end position="197"/>
    </location>
</feature>
<dbReference type="EMBL" id="JARKIB010000100">
    <property type="protein sequence ID" value="KAJ7741054.1"/>
    <property type="molecule type" value="Genomic_DNA"/>
</dbReference>
<feature type="region of interest" description="Disordered" evidence="13">
    <location>
        <begin position="441"/>
        <end position="465"/>
    </location>
</feature>
<feature type="compositionally biased region" description="Basic residues" evidence="13">
    <location>
        <begin position="1"/>
        <end position="13"/>
    </location>
</feature>
<accession>A0AAD7IE42</accession>
<evidence type="ECO:0000256" key="6">
    <source>
        <dbReference type="ARBA" id="ARBA00022664"/>
    </source>
</evidence>
<keyword evidence="16" id="KW-1185">Reference proteome</keyword>
<dbReference type="AlphaFoldDB" id="A0AAD7IE42"/>
<keyword evidence="6" id="KW-0507">mRNA processing</keyword>
<evidence type="ECO:0000256" key="8">
    <source>
        <dbReference type="ARBA" id="ARBA00022845"/>
    </source>
</evidence>
<feature type="compositionally biased region" description="Low complexity" evidence="13">
    <location>
        <begin position="112"/>
        <end position="121"/>
    </location>
</feature>
<dbReference type="GO" id="GO:0000184">
    <property type="term" value="P:nuclear-transcribed mRNA catabolic process, nonsense-mediated decay"/>
    <property type="evidence" value="ECO:0007669"/>
    <property type="project" value="UniProtKB-KW"/>
</dbReference>
<evidence type="ECO:0000256" key="13">
    <source>
        <dbReference type="SAM" id="MobiDB-lite"/>
    </source>
</evidence>
<keyword evidence="8" id="KW-0810">Translation regulation</keyword>
<dbReference type="PANTHER" id="PTHR46837">
    <property type="entry name" value="PROTEIN MLN51 HOMOLOG"/>
    <property type="match status" value="1"/>
</dbReference>
<dbReference type="PANTHER" id="PTHR46837:SF5">
    <property type="entry name" value="PROTEIN MLN51 HOMOLOG"/>
    <property type="match status" value="1"/>
</dbReference>
<dbReference type="GO" id="GO:0051028">
    <property type="term" value="P:mRNA transport"/>
    <property type="evidence" value="ECO:0007669"/>
    <property type="project" value="UniProtKB-KW"/>
</dbReference>
<dbReference type="GO" id="GO:0006417">
    <property type="term" value="P:regulation of translation"/>
    <property type="evidence" value="ECO:0007669"/>
    <property type="project" value="UniProtKB-KW"/>
</dbReference>
<feature type="region of interest" description="Disordered" evidence="13">
    <location>
        <begin position="519"/>
        <end position="560"/>
    </location>
</feature>
<keyword evidence="5" id="KW-0963">Cytoplasm</keyword>
<dbReference type="Proteomes" id="UP001215598">
    <property type="component" value="Unassembled WGS sequence"/>
</dbReference>
<feature type="compositionally biased region" description="Low complexity" evidence="13">
    <location>
        <begin position="244"/>
        <end position="276"/>
    </location>
</feature>
<keyword evidence="10" id="KW-0866">Nonsense-mediated mRNA decay</keyword>
<protein>
    <recommendedName>
        <fullName evidence="14">Btz domain-containing protein</fullName>
    </recommendedName>
</protein>
<comment type="similarity">
    <text evidence="3">Belongs to the CASC3 family.</text>
</comment>
<feature type="region of interest" description="Disordered" evidence="13">
    <location>
        <begin position="657"/>
        <end position="712"/>
    </location>
</feature>
<keyword evidence="4" id="KW-0813">Transport</keyword>
<proteinExistence type="inferred from homology"/>
<evidence type="ECO:0000256" key="4">
    <source>
        <dbReference type="ARBA" id="ARBA00022448"/>
    </source>
</evidence>
<evidence type="ECO:0000313" key="15">
    <source>
        <dbReference type="EMBL" id="KAJ7741054.1"/>
    </source>
</evidence>
<dbReference type="GO" id="GO:0003729">
    <property type="term" value="F:mRNA binding"/>
    <property type="evidence" value="ECO:0007669"/>
    <property type="project" value="InterPro"/>
</dbReference>
<evidence type="ECO:0000256" key="7">
    <source>
        <dbReference type="ARBA" id="ARBA00022816"/>
    </source>
</evidence>
<dbReference type="GO" id="GO:0035145">
    <property type="term" value="C:exon-exon junction complex"/>
    <property type="evidence" value="ECO:0007669"/>
    <property type="project" value="InterPro"/>
</dbReference>
<feature type="compositionally biased region" description="Basic and acidic residues" evidence="13">
    <location>
        <begin position="220"/>
        <end position="241"/>
    </location>
</feature>
<evidence type="ECO:0000256" key="1">
    <source>
        <dbReference type="ARBA" id="ARBA00004123"/>
    </source>
</evidence>
<evidence type="ECO:0000256" key="9">
    <source>
        <dbReference type="ARBA" id="ARBA00022884"/>
    </source>
</evidence>
<comment type="caution">
    <text evidence="15">The sequence shown here is derived from an EMBL/GenBank/DDBJ whole genome shotgun (WGS) entry which is preliminary data.</text>
</comment>
<feature type="compositionally biased region" description="Basic and acidic residues" evidence="13">
    <location>
        <begin position="25"/>
        <end position="38"/>
    </location>
</feature>
<dbReference type="GO" id="GO:0005737">
    <property type="term" value="C:cytoplasm"/>
    <property type="evidence" value="ECO:0007669"/>
    <property type="project" value="UniProtKB-SubCell"/>
</dbReference>
<evidence type="ECO:0000256" key="2">
    <source>
        <dbReference type="ARBA" id="ARBA00004496"/>
    </source>
</evidence>
<evidence type="ECO:0000256" key="10">
    <source>
        <dbReference type="ARBA" id="ARBA00023161"/>
    </source>
</evidence>
<keyword evidence="9" id="KW-0694">RNA-binding</keyword>
<evidence type="ECO:0000256" key="12">
    <source>
        <dbReference type="ARBA" id="ARBA00023242"/>
    </source>
</evidence>
<feature type="region of interest" description="Disordered" evidence="13">
    <location>
        <begin position="91"/>
        <end position="150"/>
    </location>
</feature>
<evidence type="ECO:0000256" key="3">
    <source>
        <dbReference type="ARBA" id="ARBA00009548"/>
    </source>
</evidence>
<feature type="compositionally biased region" description="Pro residues" evidence="13">
    <location>
        <begin position="529"/>
        <end position="560"/>
    </location>
</feature>
<keyword evidence="7" id="KW-0509">mRNA transport</keyword>
<dbReference type="GO" id="GO:0008380">
    <property type="term" value="P:RNA splicing"/>
    <property type="evidence" value="ECO:0007669"/>
    <property type="project" value="UniProtKB-KW"/>
</dbReference>
<evidence type="ECO:0000256" key="5">
    <source>
        <dbReference type="ARBA" id="ARBA00022490"/>
    </source>
</evidence>
<keyword evidence="12" id="KW-0539">Nucleus</keyword>
<feature type="compositionally biased region" description="Acidic residues" evidence="13">
    <location>
        <begin position="101"/>
        <end position="111"/>
    </location>
</feature>
<feature type="compositionally biased region" description="Low complexity" evidence="13">
    <location>
        <begin position="660"/>
        <end position="712"/>
    </location>
</feature>
<name>A0AAD7IE42_9AGAR</name>
<evidence type="ECO:0000259" key="14">
    <source>
        <dbReference type="Pfam" id="PF09405"/>
    </source>
</evidence>
<dbReference type="Pfam" id="PF09405">
    <property type="entry name" value="Btz"/>
    <property type="match status" value="1"/>
</dbReference>
<dbReference type="InterPro" id="IPR044796">
    <property type="entry name" value="MLN51_plant"/>
</dbReference>
<evidence type="ECO:0000313" key="16">
    <source>
        <dbReference type="Proteomes" id="UP001215598"/>
    </source>
</evidence>
<dbReference type="GO" id="GO:0006397">
    <property type="term" value="P:mRNA processing"/>
    <property type="evidence" value="ECO:0007669"/>
    <property type="project" value="UniProtKB-KW"/>
</dbReference>
<organism evidence="15 16">
    <name type="scientific">Mycena metata</name>
    <dbReference type="NCBI Taxonomy" id="1033252"/>
    <lineage>
        <taxon>Eukaryota</taxon>
        <taxon>Fungi</taxon>
        <taxon>Dikarya</taxon>
        <taxon>Basidiomycota</taxon>
        <taxon>Agaricomycotina</taxon>
        <taxon>Agaricomycetes</taxon>
        <taxon>Agaricomycetidae</taxon>
        <taxon>Agaricales</taxon>
        <taxon>Marasmiineae</taxon>
        <taxon>Mycenaceae</taxon>
        <taxon>Mycena</taxon>
    </lineage>
</organism>
<feature type="region of interest" description="Disordered" evidence="13">
    <location>
        <begin position="1"/>
        <end position="74"/>
    </location>
</feature>
<keyword evidence="11" id="KW-0508">mRNA splicing</keyword>
<evidence type="ECO:0000256" key="11">
    <source>
        <dbReference type="ARBA" id="ARBA00023187"/>
    </source>
</evidence>